<dbReference type="Pfam" id="PF13181">
    <property type="entry name" value="TPR_8"/>
    <property type="match status" value="1"/>
</dbReference>
<keyword evidence="3" id="KW-1185">Reference proteome</keyword>
<dbReference type="GO" id="GO:0006493">
    <property type="term" value="P:protein O-linked glycosylation"/>
    <property type="evidence" value="ECO:0007669"/>
    <property type="project" value="InterPro"/>
</dbReference>
<dbReference type="Pfam" id="PF13432">
    <property type="entry name" value="TPR_16"/>
    <property type="match status" value="2"/>
</dbReference>
<feature type="repeat" description="TPR" evidence="1">
    <location>
        <begin position="313"/>
        <end position="346"/>
    </location>
</feature>
<sequence length="703" mass="76512">MANSPSPEALWASAVQSLQAGKLPQAEGALRQFVAASPAHAEGHHLLGIVLGQLGRHDEALASFGKALAIQPAHPAALVNRAQARIGRGELDAARADLERAIALKADFALAWGALGGVRKATGDAAGAEQAYRKAIALKPDYAEAFYNLGLVMQEAGRGGEAVTSYRKALQLRPQFAAAHNNLANALLAEGRESDAMTHYEAATRIDPRLGDAFSNLGLLLKTRGDVPGAIAALERAGTLRPDAAPVHDNLGIAYYAAHRYADAEAAHRRALAIQPDSMDALNNLGNALGALGRPEEALAAYQRVLDRDPGHADALSNRGLVLHEQRRTEEAMACYRQALAVKPDHFDALNNLGYLLQEEGKRREAMEYYRRALQANPRATRAAYNLGLAQLLEMELGPGWTLHEARFETTPPTVVRRAFDLPELTVADLDHGHRVAIWGEQGVGDRLLAATLLPSLTARGTDFVLEVDPRLRPAFARANPGWRMVDTPVANSAFEGCDRYLPSGSLGRILRPDVASFDAQPPSILLADPLRREGYRQQLAEPGRRLVAISWRSFQPVARGFVQAKKSAPLEAFAPLAARNDVRLVDVQYGDTAEERAGFVAKHGDTIRRVDGLDLRNDLEGVLAVIDACDLVITTSNVTAHLGAALGKPTWLLYLADNPPFYYWVRVGEDRSPWYPSLRIVTGRELDSWPRLFERVHERLDA</sequence>
<feature type="repeat" description="TPR" evidence="1">
    <location>
        <begin position="347"/>
        <end position="380"/>
    </location>
</feature>
<feature type="repeat" description="TPR" evidence="1">
    <location>
        <begin position="245"/>
        <end position="278"/>
    </location>
</feature>
<reference evidence="2 3" key="1">
    <citation type="submission" date="2020-04" db="EMBL/GenBank/DDBJ databases">
        <title>Usitatibacter rugosus gen. nov., sp. nov. and Usitatibacter palustris sp. nov., novel members of Usitatibacteraceae fam. nov. within the order Nitrosomonadales isolated from soil.</title>
        <authorList>
            <person name="Huber K.J."/>
            <person name="Neumann-Schaal M."/>
            <person name="Geppert A."/>
            <person name="Luckner M."/>
            <person name="Wanner G."/>
            <person name="Overmann J."/>
        </authorList>
    </citation>
    <scope>NUCLEOTIDE SEQUENCE [LARGE SCALE GENOMIC DNA]</scope>
    <source>
        <strain evidence="2 3">0125_3</strain>
    </source>
</reference>
<dbReference type="InterPro" id="IPR037919">
    <property type="entry name" value="OGT"/>
</dbReference>
<dbReference type="InterPro" id="IPR019734">
    <property type="entry name" value="TPR_rpt"/>
</dbReference>
<dbReference type="SUPFAM" id="SSF53756">
    <property type="entry name" value="UDP-Glycosyltransferase/glycogen phosphorylase"/>
    <property type="match status" value="1"/>
</dbReference>
<evidence type="ECO:0000256" key="1">
    <source>
        <dbReference type="PROSITE-ProRule" id="PRU00339"/>
    </source>
</evidence>
<dbReference type="RefSeq" id="WP_171095012.1">
    <property type="nucleotide sequence ID" value="NZ_CP053069.1"/>
</dbReference>
<evidence type="ECO:0000313" key="2">
    <source>
        <dbReference type="EMBL" id="QJR12641.1"/>
    </source>
</evidence>
<keyword evidence="1" id="KW-0802">TPR repeat</keyword>
<feature type="repeat" description="TPR" evidence="1">
    <location>
        <begin position="143"/>
        <end position="176"/>
    </location>
</feature>
<feature type="repeat" description="TPR" evidence="1">
    <location>
        <begin position="211"/>
        <end position="244"/>
    </location>
</feature>
<accession>A0A6M4GZH5</accession>
<dbReference type="Gene3D" id="1.25.40.10">
    <property type="entry name" value="Tetratricopeptide repeat domain"/>
    <property type="match status" value="4"/>
</dbReference>
<dbReference type="PROSITE" id="PS50005">
    <property type="entry name" value="TPR"/>
    <property type="match status" value="9"/>
</dbReference>
<name>A0A6M4GZH5_9PROT</name>
<dbReference type="KEGG" id="uru:DSM104443_03733"/>
<dbReference type="PANTHER" id="PTHR44366:SF1">
    <property type="entry name" value="UDP-N-ACETYLGLUCOSAMINE--PEPTIDE N-ACETYLGLUCOSAMINYLTRANSFERASE 110 KDA SUBUNIT"/>
    <property type="match status" value="1"/>
</dbReference>
<feature type="repeat" description="TPR" evidence="1">
    <location>
        <begin position="109"/>
        <end position="142"/>
    </location>
</feature>
<dbReference type="Gene3D" id="3.40.50.2000">
    <property type="entry name" value="Glycogen Phosphorylase B"/>
    <property type="match status" value="1"/>
</dbReference>
<dbReference type="PANTHER" id="PTHR44366">
    <property type="entry name" value="UDP-N-ACETYLGLUCOSAMINE--PEPTIDE N-ACETYLGLUCOSAMINYLTRANSFERASE 110 KDA SUBUNIT"/>
    <property type="match status" value="1"/>
</dbReference>
<feature type="repeat" description="TPR" evidence="1">
    <location>
        <begin position="177"/>
        <end position="210"/>
    </location>
</feature>
<dbReference type="SMART" id="SM00028">
    <property type="entry name" value="TPR"/>
    <property type="match status" value="10"/>
</dbReference>
<dbReference type="GO" id="GO:0097363">
    <property type="term" value="F:protein O-acetylglucosaminyltransferase activity"/>
    <property type="evidence" value="ECO:0007669"/>
    <property type="project" value="TreeGrafter"/>
</dbReference>
<protein>
    <submittedName>
        <fullName evidence="2">Photosystem I assembly protein Ycf3</fullName>
    </submittedName>
</protein>
<gene>
    <name evidence="2" type="primary">ycf3</name>
    <name evidence="2" type="ORF">DSM104443_03733</name>
</gene>
<dbReference type="Pfam" id="PF13414">
    <property type="entry name" value="TPR_11"/>
    <property type="match status" value="2"/>
</dbReference>
<dbReference type="PROSITE" id="PS50293">
    <property type="entry name" value="TPR_REGION"/>
    <property type="match status" value="3"/>
</dbReference>
<dbReference type="SUPFAM" id="SSF48452">
    <property type="entry name" value="TPR-like"/>
    <property type="match status" value="2"/>
</dbReference>
<dbReference type="Pfam" id="PF14559">
    <property type="entry name" value="TPR_19"/>
    <property type="match status" value="1"/>
</dbReference>
<feature type="repeat" description="TPR" evidence="1">
    <location>
        <begin position="41"/>
        <end position="74"/>
    </location>
</feature>
<dbReference type="AlphaFoldDB" id="A0A6M4GZH5"/>
<evidence type="ECO:0000313" key="3">
    <source>
        <dbReference type="Proteomes" id="UP000501534"/>
    </source>
</evidence>
<dbReference type="EMBL" id="CP053069">
    <property type="protein sequence ID" value="QJR12641.1"/>
    <property type="molecule type" value="Genomic_DNA"/>
</dbReference>
<proteinExistence type="predicted"/>
<dbReference type="Proteomes" id="UP000501534">
    <property type="component" value="Chromosome"/>
</dbReference>
<feature type="repeat" description="TPR" evidence="1">
    <location>
        <begin position="279"/>
        <end position="312"/>
    </location>
</feature>
<organism evidence="2 3">
    <name type="scientific">Usitatibacter rugosus</name>
    <dbReference type="NCBI Taxonomy" id="2732067"/>
    <lineage>
        <taxon>Bacteria</taxon>
        <taxon>Pseudomonadati</taxon>
        <taxon>Pseudomonadota</taxon>
        <taxon>Betaproteobacteria</taxon>
        <taxon>Nitrosomonadales</taxon>
        <taxon>Usitatibacteraceae</taxon>
        <taxon>Usitatibacter</taxon>
    </lineage>
</organism>
<dbReference type="InterPro" id="IPR011990">
    <property type="entry name" value="TPR-like_helical_dom_sf"/>
</dbReference>